<comment type="similarity">
    <text evidence="1 2">Belongs to the polypeptide deformylase family.</text>
</comment>
<dbReference type="InterPro" id="IPR036821">
    <property type="entry name" value="Peptide_deformylase_sf"/>
</dbReference>
<dbReference type="Gene3D" id="3.90.45.10">
    <property type="entry name" value="Peptide deformylase"/>
    <property type="match status" value="1"/>
</dbReference>
<dbReference type="AlphaFoldDB" id="A0A0Q9YBQ9"/>
<sequence>MPLDVVTIEHGPHPEVLRSEAQAVIFPLTEQDITFIDNLKNTFLQLNGVGLAAPQVGVAKKIIVYGISQKAAFIRKNAKVVPTTVLINPQYVPTTDAKRVYDWEGCFSVEKLTGKVPRYDKIHYTAFLTDGNFISETAEGFTARVLQHEIDHINGKLITDRLSTDCIQGSPQEMSRLRYSEMTIEQLEHIQKMIKDDSLSTTTNTDRKQTLAATLEMVEAILAEKSS</sequence>
<keyword evidence="2" id="KW-0479">Metal-binding</keyword>
<dbReference type="GO" id="GO:0046872">
    <property type="term" value="F:metal ion binding"/>
    <property type="evidence" value="ECO:0007669"/>
    <property type="project" value="UniProtKB-KW"/>
</dbReference>
<comment type="cofactor">
    <cofactor evidence="2">
        <name>Fe(2+)</name>
        <dbReference type="ChEBI" id="CHEBI:29033"/>
    </cofactor>
    <text evidence="2">Binds 1 Fe(2+) ion.</text>
</comment>
<feature type="binding site" evidence="2">
    <location>
        <position position="152"/>
    </location>
    <ligand>
        <name>Fe cation</name>
        <dbReference type="ChEBI" id="CHEBI:24875"/>
    </ligand>
</feature>
<dbReference type="NCBIfam" id="TIGR00079">
    <property type="entry name" value="pept_deformyl"/>
    <property type="match status" value="1"/>
</dbReference>
<comment type="function">
    <text evidence="2">Removes the formyl group from the N-terminal Met of newly synthesized proteins. Requires at least a dipeptide for an efficient rate of reaction. N-terminal L-methionine is a prerequisite for activity but the enzyme has broad specificity at other positions.</text>
</comment>
<reference evidence="4" key="2">
    <citation type="journal article" date="2016" name="Genome Announc.">
        <title>Draft Genome Sequences of Two Novel Amoeba-Resistant Intranuclear Bacteria, 'Candidatus Berkiella cookevillensis' and 'Candidatus Berkiella aquae'.</title>
        <authorList>
            <person name="Mehari Y.T."/>
            <person name="Arivett B.A."/>
            <person name="Farone A.L."/>
            <person name="Gunderson J.H."/>
            <person name="Farone M.B."/>
        </authorList>
    </citation>
    <scope>NUCLEOTIDE SEQUENCE</scope>
    <source>
        <strain evidence="4">CC99</strain>
    </source>
</reference>
<organism evidence="3">
    <name type="scientific">Candidatus Berkiella cookevillensis</name>
    <dbReference type="NCBI Taxonomy" id="437022"/>
    <lineage>
        <taxon>Bacteria</taxon>
        <taxon>Pseudomonadati</taxon>
        <taxon>Pseudomonadota</taxon>
        <taxon>Gammaproteobacteria</taxon>
        <taxon>Candidatus Berkiellales</taxon>
        <taxon>Candidatus Berkiellaceae</taxon>
        <taxon>Candidatus Berkiella</taxon>
    </lineage>
</organism>
<dbReference type="GO" id="GO:0006412">
    <property type="term" value="P:translation"/>
    <property type="evidence" value="ECO:0007669"/>
    <property type="project" value="UniProtKB-UniRule"/>
</dbReference>
<dbReference type="Pfam" id="PF01327">
    <property type="entry name" value="Pep_deformylase"/>
    <property type="match status" value="1"/>
</dbReference>
<evidence type="ECO:0000313" key="5">
    <source>
        <dbReference type="Proteomes" id="UP000051494"/>
    </source>
</evidence>
<evidence type="ECO:0000256" key="1">
    <source>
        <dbReference type="ARBA" id="ARBA00010759"/>
    </source>
</evidence>
<feature type="binding site" evidence="2">
    <location>
        <position position="148"/>
    </location>
    <ligand>
        <name>Fe cation</name>
        <dbReference type="ChEBI" id="CHEBI:24875"/>
    </ligand>
</feature>
<reference evidence="4" key="3">
    <citation type="submission" date="2021-06" db="EMBL/GenBank/DDBJ databases">
        <title>Genomic Description and Analysis of Intracellular Bacteria, Candidatus Berkiella cookevillensis and Candidatus Berkiella aquae.</title>
        <authorList>
            <person name="Kidane D.T."/>
            <person name="Mehari Y.T."/>
            <person name="Rice F.C."/>
            <person name="Arivett B.A."/>
            <person name="Farone A.L."/>
            <person name="Berk S.G."/>
            <person name="Farone M.B."/>
        </authorList>
    </citation>
    <scope>NUCLEOTIDE SEQUENCE</scope>
    <source>
        <strain evidence="4">CC99</strain>
    </source>
</reference>
<keyword evidence="5" id="KW-1185">Reference proteome</keyword>
<dbReference type="Proteomes" id="UP000051494">
    <property type="component" value="Unassembled WGS sequence"/>
</dbReference>
<protein>
    <recommendedName>
        <fullName evidence="2">Peptide deformylase</fullName>
        <shortName evidence="2">PDF</shortName>
        <ecNumber evidence="2">3.5.1.88</ecNumber>
    </recommendedName>
    <alternativeName>
        <fullName evidence="2">Polypeptide deformylase</fullName>
    </alternativeName>
</protein>
<dbReference type="EC" id="3.5.1.88" evidence="2"/>
<keyword evidence="2" id="KW-0408">Iron</keyword>
<dbReference type="PRINTS" id="PR01576">
    <property type="entry name" value="PDEFORMYLASE"/>
</dbReference>
<dbReference type="PANTHER" id="PTHR10458:SF22">
    <property type="entry name" value="PEPTIDE DEFORMYLASE"/>
    <property type="match status" value="1"/>
</dbReference>
<keyword evidence="2 3" id="KW-0378">Hydrolase</keyword>
<dbReference type="STRING" id="437022.CC99x_01771"/>
<dbReference type="InterPro" id="IPR023635">
    <property type="entry name" value="Peptide_deformylase"/>
</dbReference>
<comment type="caution">
    <text evidence="3">The sequence shown here is derived from an EMBL/GenBank/DDBJ whole genome shotgun (WGS) entry which is preliminary data.</text>
</comment>
<name>A0A0Q9YBQ9_9GAMM</name>
<dbReference type="RefSeq" id="WP_057624868.1">
    <property type="nucleotide sequence ID" value="NZ_LKHV02000001.1"/>
</dbReference>
<proteinExistence type="inferred from homology"/>
<dbReference type="GO" id="GO:0042586">
    <property type="term" value="F:peptide deformylase activity"/>
    <property type="evidence" value="ECO:0007669"/>
    <property type="project" value="UniProtKB-UniRule"/>
</dbReference>
<comment type="catalytic activity">
    <reaction evidence="2">
        <text>N-terminal N-formyl-L-methionyl-[peptide] + H2O = N-terminal L-methionyl-[peptide] + formate</text>
        <dbReference type="Rhea" id="RHEA:24420"/>
        <dbReference type="Rhea" id="RHEA-COMP:10639"/>
        <dbReference type="Rhea" id="RHEA-COMP:10640"/>
        <dbReference type="ChEBI" id="CHEBI:15377"/>
        <dbReference type="ChEBI" id="CHEBI:15740"/>
        <dbReference type="ChEBI" id="CHEBI:49298"/>
        <dbReference type="ChEBI" id="CHEBI:64731"/>
        <dbReference type="EC" id="3.5.1.88"/>
    </reaction>
</comment>
<dbReference type="PATRIC" id="fig|1590042.3.peg.1800"/>
<dbReference type="EMBL" id="LKHV02000001">
    <property type="protein sequence ID" value="MCS5709169.1"/>
    <property type="molecule type" value="Genomic_DNA"/>
</dbReference>
<feature type="active site" evidence="2">
    <location>
        <position position="149"/>
    </location>
</feature>
<evidence type="ECO:0000256" key="2">
    <source>
        <dbReference type="HAMAP-Rule" id="MF_00163"/>
    </source>
</evidence>
<dbReference type="HAMAP" id="MF_00163">
    <property type="entry name" value="Pep_deformylase"/>
    <property type="match status" value="1"/>
</dbReference>
<dbReference type="CDD" id="cd00487">
    <property type="entry name" value="Pep_deformylase"/>
    <property type="match status" value="1"/>
</dbReference>
<dbReference type="SUPFAM" id="SSF56420">
    <property type="entry name" value="Peptide deformylase"/>
    <property type="match status" value="1"/>
</dbReference>
<keyword evidence="2" id="KW-0648">Protein biosynthesis</keyword>
<gene>
    <name evidence="3" type="primary">def_2</name>
    <name evidence="2 4" type="synonym">def</name>
    <name evidence="4" type="ORF">CC99x_009650</name>
    <name evidence="3" type="ORF">CC99x_01771</name>
</gene>
<evidence type="ECO:0000313" key="4">
    <source>
        <dbReference type="EMBL" id="MCS5709169.1"/>
    </source>
</evidence>
<reference evidence="3" key="1">
    <citation type="submission" date="2015-09" db="EMBL/GenBank/DDBJ databases">
        <title>Draft Genome Sequences of Two Novel Amoeba-resistant Intranuclear Bacteria, Candidatus Berkiella cookevillensis and Candidatus Berkiella aquae.</title>
        <authorList>
            <person name="Mehari Y.T."/>
            <person name="Arivett B.A."/>
            <person name="Farone A.L."/>
            <person name="Gunderson J.H."/>
            <person name="Farone M.B."/>
        </authorList>
    </citation>
    <scope>NUCLEOTIDE SEQUENCE [LARGE SCALE GENOMIC DNA]</scope>
    <source>
        <strain evidence="3">CC99</strain>
    </source>
</reference>
<evidence type="ECO:0000313" key="3">
    <source>
        <dbReference type="EMBL" id="KRG18060.1"/>
    </source>
</evidence>
<dbReference type="EMBL" id="LKHV01000009">
    <property type="protein sequence ID" value="KRG18060.1"/>
    <property type="molecule type" value="Genomic_DNA"/>
</dbReference>
<dbReference type="OrthoDB" id="9804313at2"/>
<dbReference type="PANTHER" id="PTHR10458">
    <property type="entry name" value="PEPTIDE DEFORMYLASE"/>
    <property type="match status" value="1"/>
</dbReference>
<accession>A0A0Q9YBQ9</accession>
<feature type="binding site" evidence="2">
    <location>
        <position position="106"/>
    </location>
    <ligand>
        <name>Fe cation</name>
        <dbReference type="ChEBI" id="CHEBI:24875"/>
    </ligand>
</feature>